<dbReference type="EMBL" id="LXHC01000010">
    <property type="protein sequence ID" value="OAU97017.1"/>
    <property type="molecule type" value="Genomic_DNA"/>
</dbReference>
<sequence>MAMAKFYQYFNRTLVASDDRMDERVFAFGDGFFSTIGVYQGEILFAELHRDRITHGLTIFKLNLDVDEMMICLSELAHQMTEGMIKIIITRPKQSLRGYGFLAAQPAQVFIKVMPSAIYQGVSFVKGIPIQPTMARQMVCLTHKLSHRPPHLAGMKLIGSVEQVFGHAELLHRQRADDSILDGLVANVHGEWICATMGNVFYRLGQDWYTPLVDKSGVLGVMRRAVIQSDLLGDVKERVLSDADLDLIDGLITTNAVRGMTAMSMLNGRKLAHTFG</sequence>
<dbReference type="SUPFAM" id="SSF56752">
    <property type="entry name" value="D-aminoacid aminotransferase-like PLP-dependent enzymes"/>
    <property type="match status" value="1"/>
</dbReference>
<dbReference type="AlphaFoldDB" id="A0A198UP46"/>
<evidence type="ECO:0000313" key="1">
    <source>
        <dbReference type="EMBL" id="OAU97017.1"/>
    </source>
</evidence>
<evidence type="ECO:0000313" key="2">
    <source>
        <dbReference type="Proteomes" id="UP000078228"/>
    </source>
</evidence>
<reference evidence="1 2" key="1">
    <citation type="journal article" date="2016" name="Genome Biol. Evol.">
        <title>Comparative Genomic Analyses of the Moraxella catarrhalis Serosensitive and Seroresistant Lineages Demonstrate Their Independent Evolution.</title>
        <authorList>
            <person name="Earl J.P."/>
            <person name="de Vries S.P."/>
            <person name="Ahmed A."/>
            <person name="Powell E."/>
            <person name="Schultz M.P."/>
            <person name="Hermans P.W."/>
            <person name="Hill D.J."/>
            <person name="Zhou Z."/>
            <person name="Constantinidou C.I."/>
            <person name="Hu F.Z."/>
            <person name="Bootsma H.J."/>
            <person name="Ehrlich G.D."/>
        </authorList>
    </citation>
    <scope>NUCLEOTIDE SEQUENCE [LARGE SCALE GENOMIC DNA]</scope>
    <source>
        <strain evidence="1 2">Z7542</strain>
    </source>
</reference>
<keyword evidence="1" id="KW-0456">Lyase</keyword>
<keyword evidence="2" id="KW-1185">Reference proteome</keyword>
<accession>A0A198UP46</accession>
<dbReference type="InterPro" id="IPR043131">
    <property type="entry name" value="BCAT-like_N"/>
</dbReference>
<protein>
    <submittedName>
        <fullName evidence="1">Aminodeoxychorismate lyase</fullName>
        <ecNumber evidence="1">4.1.3.38</ecNumber>
    </submittedName>
</protein>
<comment type="caution">
    <text evidence="1">The sequence shown here is derived from an EMBL/GenBank/DDBJ whole genome shotgun (WGS) entry which is preliminary data.</text>
</comment>
<dbReference type="InterPro" id="IPR001544">
    <property type="entry name" value="Aminotrans_IV"/>
</dbReference>
<proteinExistence type="predicted"/>
<dbReference type="EC" id="4.1.3.38" evidence="1"/>
<dbReference type="InterPro" id="IPR043132">
    <property type="entry name" value="BCAT-like_C"/>
</dbReference>
<dbReference type="OrthoDB" id="9805628at2"/>
<dbReference type="Gene3D" id="3.30.470.10">
    <property type="match status" value="1"/>
</dbReference>
<dbReference type="InterPro" id="IPR036038">
    <property type="entry name" value="Aminotransferase-like"/>
</dbReference>
<name>A0A198UP46_MORCA</name>
<organism evidence="1 2">
    <name type="scientific">Moraxella catarrhalis</name>
    <name type="common">Branhamella catarrhalis</name>
    <dbReference type="NCBI Taxonomy" id="480"/>
    <lineage>
        <taxon>Bacteria</taxon>
        <taxon>Pseudomonadati</taxon>
        <taxon>Pseudomonadota</taxon>
        <taxon>Gammaproteobacteria</taxon>
        <taxon>Moraxellales</taxon>
        <taxon>Moraxellaceae</taxon>
        <taxon>Moraxella</taxon>
    </lineage>
</organism>
<dbReference type="GO" id="GO:0008696">
    <property type="term" value="F:4-amino-4-deoxychorismate lyase activity"/>
    <property type="evidence" value="ECO:0007669"/>
    <property type="project" value="UniProtKB-EC"/>
</dbReference>
<dbReference type="Pfam" id="PF01063">
    <property type="entry name" value="Aminotran_4"/>
    <property type="match status" value="1"/>
</dbReference>
<dbReference type="Proteomes" id="UP000078228">
    <property type="component" value="Unassembled WGS sequence"/>
</dbReference>
<dbReference type="PATRIC" id="fig|480.237.peg.1470"/>
<gene>
    <name evidence="1" type="ORF">AO384_0753</name>
</gene>
<dbReference type="Gene3D" id="3.20.10.10">
    <property type="entry name" value="D-amino Acid Aminotransferase, subunit A, domain 2"/>
    <property type="match status" value="1"/>
</dbReference>